<dbReference type="Pfam" id="PF00079">
    <property type="entry name" value="Serpin"/>
    <property type="match status" value="1"/>
</dbReference>
<dbReference type="SUPFAM" id="SSF56574">
    <property type="entry name" value="Serpins"/>
    <property type="match status" value="1"/>
</dbReference>
<gene>
    <name evidence="4" type="ORF">ACFFIP_02890</name>
</gene>
<dbReference type="InterPro" id="IPR042178">
    <property type="entry name" value="Serpin_sf_1"/>
</dbReference>
<dbReference type="InterPro" id="IPR023796">
    <property type="entry name" value="Serpin_dom"/>
</dbReference>
<evidence type="ECO:0000256" key="2">
    <source>
        <dbReference type="SAM" id="SignalP"/>
    </source>
</evidence>
<protein>
    <submittedName>
        <fullName evidence="4">Serpin family protein</fullName>
    </submittedName>
</protein>
<dbReference type="Gene3D" id="2.30.39.10">
    <property type="entry name" value="Alpha-1-antitrypsin, domain 1"/>
    <property type="match status" value="1"/>
</dbReference>
<keyword evidence="2" id="KW-0732">Signal</keyword>
<dbReference type="InterPro" id="IPR000215">
    <property type="entry name" value="Serpin_fam"/>
</dbReference>
<dbReference type="PROSITE" id="PS51257">
    <property type="entry name" value="PROKAR_LIPOPROTEIN"/>
    <property type="match status" value="1"/>
</dbReference>
<dbReference type="InterPro" id="IPR036186">
    <property type="entry name" value="Serpin_sf"/>
</dbReference>
<dbReference type="SMART" id="SM00093">
    <property type="entry name" value="SERPIN"/>
    <property type="match status" value="1"/>
</dbReference>
<proteinExistence type="inferred from homology"/>
<dbReference type="PROSITE" id="PS00284">
    <property type="entry name" value="SERPIN"/>
    <property type="match status" value="1"/>
</dbReference>
<evidence type="ECO:0000259" key="3">
    <source>
        <dbReference type="SMART" id="SM00093"/>
    </source>
</evidence>
<name>A0ABV6FPQ7_9BACT</name>
<dbReference type="CDD" id="cd19588">
    <property type="entry name" value="serpin_miropin-like"/>
    <property type="match status" value="1"/>
</dbReference>
<dbReference type="Proteomes" id="UP001589797">
    <property type="component" value="Unassembled WGS sequence"/>
</dbReference>
<dbReference type="InterPro" id="IPR042185">
    <property type="entry name" value="Serpin_sf_2"/>
</dbReference>
<reference evidence="4 5" key="1">
    <citation type="submission" date="2024-09" db="EMBL/GenBank/DDBJ databases">
        <authorList>
            <person name="Sun Q."/>
            <person name="Mori K."/>
        </authorList>
    </citation>
    <scope>NUCLEOTIDE SEQUENCE [LARGE SCALE GENOMIC DNA]</scope>
    <source>
        <strain evidence="4 5">CCM 7650</strain>
    </source>
</reference>
<organism evidence="4 5">
    <name type="scientific">Fontibacter flavus</name>
    <dbReference type="NCBI Taxonomy" id="654838"/>
    <lineage>
        <taxon>Bacteria</taxon>
        <taxon>Pseudomonadati</taxon>
        <taxon>Bacteroidota</taxon>
        <taxon>Cytophagia</taxon>
        <taxon>Cytophagales</taxon>
        <taxon>Cyclobacteriaceae</taxon>
        <taxon>Fontibacter</taxon>
    </lineage>
</organism>
<dbReference type="RefSeq" id="WP_382386060.1">
    <property type="nucleotide sequence ID" value="NZ_JBHLWI010000006.1"/>
</dbReference>
<comment type="caution">
    <text evidence="4">The sequence shown here is derived from an EMBL/GenBank/DDBJ whole genome shotgun (WGS) entry which is preliminary data.</text>
</comment>
<evidence type="ECO:0000256" key="1">
    <source>
        <dbReference type="RuleBase" id="RU000411"/>
    </source>
</evidence>
<dbReference type="PANTHER" id="PTHR11461:SF211">
    <property type="entry name" value="GH10112P-RELATED"/>
    <property type="match status" value="1"/>
</dbReference>
<evidence type="ECO:0000313" key="5">
    <source>
        <dbReference type="Proteomes" id="UP001589797"/>
    </source>
</evidence>
<dbReference type="Gene3D" id="3.30.497.10">
    <property type="entry name" value="Antithrombin, subunit I, domain 2"/>
    <property type="match status" value="1"/>
</dbReference>
<feature type="chain" id="PRO_5046987941" evidence="2">
    <location>
        <begin position="24"/>
        <end position="415"/>
    </location>
</feature>
<dbReference type="InterPro" id="IPR023795">
    <property type="entry name" value="Serpin_CS"/>
</dbReference>
<accession>A0ABV6FPQ7</accession>
<evidence type="ECO:0000313" key="4">
    <source>
        <dbReference type="EMBL" id="MFC0261612.1"/>
    </source>
</evidence>
<dbReference type="PANTHER" id="PTHR11461">
    <property type="entry name" value="SERINE PROTEASE INHIBITOR, SERPIN"/>
    <property type="match status" value="1"/>
</dbReference>
<dbReference type="EMBL" id="JBHLWI010000006">
    <property type="protein sequence ID" value="MFC0261612.1"/>
    <property type="molecule type" value="Genomic_DNA"/>
</dbReference>
<feature type="signal peptide" evidence="2">
    <location>
        <begin position="1"/>
        <end position="23"/>
    </location>
</feature>
<sequence length="415" mass="46568">MKNFILLIIAFFLVAASCNPVQDADMGPVEANLRQMTATESEVVQSNADFAVRFFQEMEKENLDNYFTGPFSIHQALSMTMNGNDGDVLQEYMDVLAYHGLSKEEANLAVKSLTSYLKTVDPKVKVNIANGIWYREGLKVQATFKSEMQNYYNANISALDFNEPNAHQVINNWIASQTNDLIKDIIDSIPREAVMYLVNAIYFKGDWKYQFDPSKTKKAPFYPEQGPAVQVDMMESKDRVGLWRGGDAKVNYMEIPYSTGQYQMAIIQPQSGKLSDILPEITHENLSSWSKNAHETSAILKMPKFKMKHKIENLKEQLESMGLVTAFNPSPANFTKVFEGEHPPMMISRIIHEALIEVDEKGTEAAAATVVEMVVTSLPSGPVVITLDKPFYFLIKEKSSGTILFMGKLGNPALL</sequence>
<feature type="domain" description="Serpin" evidence="3">
    <location>
        <begin position="52"/>
        <end position="412"/>
    </location>
</feature>
<comment type="similarity">
    <text evidence="1">Belongs to the serpin family.</text>
</comment>
<keyword evidence="5" id="KW-1185">Reference proteome</keyword>